<organism evidence="5">
    <name type="scientific">Chionoecetes opilio bacilliform virus</name>
    <dbReference type="NCBI Taxonomy" id="1825681"/>
    <lineage>
        <taxon>Viruses</taxon>
        <taxon>Viruses incertae sedis</taxon>
        <taxon>Naldaviricetes</taxon>
        <taxon>Nimaviridae</taxon>
    </lineage>
</organism>
<keyword evidence="3" id="KW-0472">Membrane</keyword>
<keyword evidence="1" id="KW-0479">Metal-binding</keyword>
<evidence type="ECO:0000256" key="3">
    <source>
        <dbReference type="SAM" id="Phobius"/>
    </source>
</evidence>
<dbReference type="SUPFAM" id="SSF57850">
    <property type="entry name" value="RING/U-box"/>
    <property type="match status" value="1"/>
</dbReference>
<dbReference type="SUPFAM" id="SSF48403">
    <property type="entry name" value="Ankyrin repeat"/>
    <property type="match status" value="1"/>
</dbReference>
<keyword evidence="1" id="KW-0863">Zinc-finger</keyword>
<evidence type="ECO:0000256" key="2">
    <source>
        <dbReference type="SAM" id="MobiDB-lite"/>
    </source>
</evidence>
<keyword evidence="3" id="KW-1133">Transmembrane helix</keyword>
<proteinExistence type="predicted"/>
<dbReference type="GO" id="GO:0016874">
    <property type="term" value="F:ligase activity"/>
    <property type="evidence" value="ECO:0007669"/>
    <property type="project" value="UniProtKB-KW"/>
</dbReference>
<dbReference type="PROSITE" id="PS50089">
    <property type="entry name" value="ZF_RING_2"/>
    <property type="match status" value="1"/>
</dbReference>
<keyword evidence="5" id="KW-0436">Ligase</keyword>
<feature type="domain" description="RING-type" evidence="4">
    <location>
        <begin position="237"/>
        <end position="281"/>
    </location>
</feature>
<evidence type="ECO:0000259" key="4">
    <source>
        <dbReference type="PROSITE" id="PS50089"/>
    </source>
</evidence>
<dbReference type="InterPro" id="IPR001841">
    <property type="entry name" value="Znf_RING"/>
</dbReference>
<dbReference type="Gene3D" id="1.25.40.20">
    <property type="entry name" value="Ankyrin repeat-containing domain"/>
    <property type="match status" value="1"/>
</dbReference>
<feature type="region of interest" description="Disordered" evidence="2">
    <location>
        <begin position="336"/>
        <end position="482"/>
    </location>
</feature>
<name>A0A1Q3DL79_9VIRU</name>
<accession>A0A1Q3DL79</accession>
<dbReference type="InterPro" id="IPR013083">
    <property type="entry name" value="Znf_RING/FYVE/PHD"/>
</dbReference>
<reference evidence="5" key="1">
    <citation type="submission" date="2017-01" db="EMBL/GenBank/DDBJ databases">
        <title>Draft genome sequence of uncultured bacilliform virus purified from snow crab.</title>
        <authorList>
            <person name="Takano T."/>
        </authorList>
    </citation>
    <scope>NUCLEOTIDE SEQUENCE</scope>
    <source>
        <strain evidence="5">Isolate_1</strain>
    </source>
</reference>
<dbReference type="EMBL" id="BDLS01000001">
    <property type="protein sequence ID" value="GAV93139.1"/>
    <property type="molecule type" value="Genomic_DNA"/>
</dbReference>
<keyword evidence="3" id="KW-0812">Transmembrane</keyword>
<dbReference type="Gene3D" id="3.30.40.10">
    <property type="entry name" value="Zinc/RING finger domain, C3HC4 (zinc finger)"/>
    <property type="match status" value="1"/>
</dbReference>
<dbReference type="CDD" id="cd16448">
    <property type="entry name" value="RING-H2"/>
    <property type="match status" value="1"/>
</dbReference>
<protein>
    <submittedName>
        <fullName evidence="5">E3 ligase</fullName>
    </submittedName>
</protein>
<sequence length="815" mass="90394">MSFQDIKKQIISFFLFHPFVLYTYCNGSMLWTLLCESARDDVVAFLLALGGGKFIPPCGAPFRRDGNSLVMGHLPPCNLYHLASSPFNYSWGGFEQLLSIPNNKTGDNFFHYHCSRPMLERSRSHDMLRWLAKTRKLKECDFEVPNVNHKNRRNQTPLYEAIISRDSWAVKYLIDWFGATWYEHIGYILPDGEYKCEMTYIDLAQHVNSPECIKVLKTAMSNYNISSNVTPDIEMVCSICKETEAESNKDWYKLKCRHFLHCDCLISMLAVSTTSTCPECRSGLGNTIISRMPPTVYRELVEEDELETDEVTTTVTGAIGTTTVTGAIGTTTVTGATTATTGTTTGTTGLSSDTNEQATTGLSSDTNDTNEQATTGLSSDTNDTNEQATTGLSSDTNDTNEQATTGPSSDTNEQATTGPSSDTNEQASGPSSDTNEQASGPSSDTNEQASGPSSDTNEQASGPSSDTNEQATGPSSDTATGWSFEVAGHSNTIFEATGSSSLYVLNRGEPRLGTDNTRGVFTEMDRLWVRDLNTNTIQDDLMGITTTIARRAVVAVMSPEDISNWDNRIVNILAVITSIAVNRVHMKVCKSDIDTTRSSFITPLSHSIFNECATRCILHYDAGVFEFLRIQKHDLNMLRLSLQEAGLECFNVVELFKMVNYLHESLLGGLKKTSDRKKFARDVGKRTADMCNGSTNIHGETIHIASAMLKKFSKTVSEWVELLIQEHTHQTELMKIRNDMSRGGWSNFPNIVLLERSIRAKSNWLNIREKHRNNRYKHSMEKINIVSFMNSTYGVCKVGVDNLLNIVVYVCQGLL</sequence>
<evidence type="ECO:0000313" key="5">
    <source>
        <dbReference type="EMBL" id="GAV93139.1"/>
    </source>
</evidence>
<gene>
    <name evidence="5" type="ORF">SCV_015</name>
</gene>
<feature type="compositionally biased region" description="Low complexity" evidence="2">
    <location>
        <begin position="336"/>
        <end position="349"/>
    </location>
</feature>
<comment type="caution">
    <text evidence="5">The sequence shown here is derived from an EMBL/GenBank/DDBJ whole genome shotgun (WGS) entry which is preliminary data.</text>
</comment>
<dbReference type="GO" id="GO:0008270">
    <property type="term" value="F:zinc ion binding"/>
    <property type="evidence" value="ECO:0007669"/>
    <property type="project" value="UniProtKB-KW"/>
</dbReference>
<feature type="compositionally biased region" description="Polar residues" evidence="2">
    <location>
        <begin position="350"/>
        <end position="481"/>
    </location>
</feature>
<dbReference type="SMART" id="SM00184">
    <property type="entry name" value="RING"/>
    <property type="match status" value="1"/>
</dbReference>
<evidence type="ECO:0000256" key="1">
    <source>
        <dbReference type="PROSITE-ProRule" id="PRU00175"/>
    </source>
</evidence>
<dbReference type="InterPro" id="IPR036770">
    <property type="entry name" value="Ankyrin_rpt-contain_sf"/>
</dbReference>
<keyword evidence="1" id="KW-0862">Zinc</keyword>
<feature type="transmembrane region" description="Helical" evidence="3">
    <location>
        <begin position="12"/>
        <end position="34"/>
    </location>
</feature>